<evidence type="ECO:0000313" key="4">
    <source>
        <dbReference type="Proteomes" id="UP000078046"/>
    </source>
</evidence>
<reference evidence="3 4" key="1">
    <citation type="submission" date="2016-04" db="EMBL/GenBank/DDBJ databases">
        <title>The genome of Intoshia linei affirms orthonectids as highly simplified spiralians.</title>
        <authorList>
            <person name="Mikhailov K.V."/>
            <person name="Slusarev G.S."/>
            <person name="Nikitin M.A."/>
            <person name="Logacheva M.D."/>
            <person name="Penin A."/>
            <person name="Aleoshin V."/>
            <person name="Panchin Y.V."/>
        </authorList>
    </citation>
    <scope>NUCLEOTIDE SEQUENCE [LARGE SCALE GENOMIC DNA]</scope>
    <source>
        <strain evidence="3">Intl2013</strain>
        <tissue evidence="3">Whole animal</tissue>
    </source>
</reference>
<keyword evidence="4" id="KW-1185">Reference proteome</keyword>
<keyword evidence="2" id="KW-1133">Transmembrane helix</keyword>
<sequence length="470" mass="54417">MKMNTFVTLLILQALYRNIRNDGIFFFDLISYHNEDNLDMYGNYCDRINQCDFYSEVVITANNTTQTWNNRNETLVWDQSVLIEDRDFIYNMTMETKPDVINVFVYIYDYDVITDDDLIDIVGITYFNNSYSETWHTAHMTNVDEKIYIIYKAYYLELKENENKTSSFINAEKINFNNNNFYSTNTINNTRVEPLDLLDDVKSMKVEFSTPNNEFNDTFHAKMLPQAKLFNASNTNGAAISPDMKINKIKLFVSSKQTVYENVDNIEKDNTTVTIQSKNVTINKDDTIKNQKLVKDNVNKVFNIDKTNESVILPRDNSTRNNLFNESNSKPNEPQSDVDISEYEVKPITLILAKKNKTVNAHHVSNLINHELHQNSNLTNSGLPLIHVNRRMAMIEIIVIPISLMLFILGIVIYYRIKEHLKKLPNSTCNVTNEDNTGNFHICETVNQSIMSDCCYENPNYANPTDLLAV</sequence>
<feature type="compositionally biased region" description="Polar residues" evidence="1">
    <location>
        <begin position="319"/>
        <end position="335"/>
    </location>
</feature>
<feature type="transmembrane region" description="Helical" evidence="2">
    <location>
        <begin position="393"/>
        <end position="415"/>
    </location>
</feature>
<protein>
    <submittedName>
        <fullName evidence="3">Uncharacterized protein</fullName>
    </submittedName>
</protein>
<gene>
    <name evidence="3" type="ORF">A3Q56_00121</name>
</gene>
<proteinExistence type="predicted"/>
<accession>A0A177BCQ0</accession>
<feature type="region of interest" description="Disordered" evidence="1">
    <location>
        <begin position="316"/>
        <end position="337"/>
    </location>
</feature>
<name>A0A177BCQ0_9BILA</name>
<evidence type="ECO:0000313" key="3">
    <source>
        <dbReference type="EMBL" id="OAF72077.1"/>
    </source>
</evidence>
<dbReference type="Proteomes" id="UP000078046">
    <property type="component" value="Unassembled WGS sequence"/>
</dbReference>
<evidence type="ECO:0000256" key="2">
    <source>
        <dbReference type="SAM" id="Phobius"/>
    </source>
</evidence>
<keyword evidence="2" id="KW-0812">Transmembrane</keyword>
<organism evidence="3 4">
    <name type="scientific">Intoshia linei</name>
    <dbReference type="NCBI Taxonomy" id="1819745"/>
    <lineage>
        <taxon>Eukaryota</taxon>
        <taxon>Metazoa</taxon>
        <taxon>Spiralia</taxon>
        <taxon>Lophotrochozoa</taxon>
        <taxon>Mesozoa</taxon>
        <taxon>Orthonectida</taxon>
        <taxon>Rhopaluridae</taxon>
        <taxon>Intoshia</taxon>
    </lineage>
</organism>
<dbReference type="EMBL" id="LWCA01000005">
    <property type="protein sequence ID" value="OAF72077.1"/>
    <property type="molecule type" value="Genomic_DNA"/>
</dbReference>
<keyword evidence="2" id="KW-0472">Membrane</keyword>
<comment type="caution">
    <text evidence="3">The sequence shown here is derived from an EMBL/GenBank/DDBJ whole genome shotgun (WGS) entry which is preliminary data.</text>
</comment>
<evidence type="ECO:0000256" key="1">
    <source>
        <dbReference type="SAM" id="MobiDB-lite"/>
    </source>
</evidence>
<dbReference type="AlphaFoldDB" id="A0A177BCQ0"/>